<evidence type="ECO:0008006" key="4">
    <source>
        <dbReference type="Google" id="ProtNLM"/>
    </source>
</evidence>
<evidence type="ECO:0000256" key="1">
    <source>
        <dbReference type="SAM" id="MobiDB-lite"/>
    </source>
</evidence>
<reference evidence="2 3" key="1">
    <citation type="submission" date="2017-01" db="EMBL/GenBank/DDBJ databases">
        <title>Whole-Genome Shotgun Sequencing of Two beta-Proteobacterial Species in Search of the Bulgecin Biosynthetic Cluster.</title>
        <authorList>
            <person name="Horsman M.E."/>
            <person name="Marous D.R."/>
            <person name="Li R."/>
            <person name="Oliver R.A."/>
            <person name="Byun B."/>
            <person name="Emrich S.J."/>
            <person name="Boggess B."/>
            <person name="Townsend C.A."/>
            <person name="Mobashery S."/>
        </authorList>
    </citation>
    <scope>NUCLEOTIDE SEQUENCE [LARGE SCALE GENOMIC DNA]</scope>
    <source>
        <strain evidence="2 3">ATCC 31363</strain>
    </source>
</reference>
<evidence type="ECO:0000313" key="3">
    <source>
        <dbReference type="Proteomes" id="UP000218022"/>
    </source>
</evidence>
<dbReference type="RefSeq" id="WP_207557138.1">
    <property type="nucleotide sequence ID" value="NZ_MTZV01000006.1"/>
</dbReference>
<organism evidence="2 3">
    <name type="scientific">Paraburkholderia acidicola</name>
    <dbReference type="NCBI Taxonomy" id="1912599"/>
    <lineage>
        <taxon>Bacteria</taxon>
        <taxon>Pseudomonadati</taxon>
        <taxon>Pseudomonadota</taxon>
        <taxon>Betaproteobacteria</taxon>
        <taxon>Burkholderiales</taxon>
        <taxon>Burkholderiaceae</taxon>
        <taxon>Paraburkholderia</taxon>
    </lineage>
</organism>
<accession>A0A2A4ESR0</accession>
<feature type="compositionally biased region" description="Basic and acidic residues" evidence="1">
    <location>
        <begin position="103"/>
        <end position="114"/>
    </location>
</feature>
<sequence length="178" mass="19046">MDRLVVKGDRTSTGGWVIGASSMMFDGSKQVATKGDHATCGKCKGSFPIHGTANTWLDGGTPMVKDRDRVLCPCGHNCVLASSATTSFIGDRAGSAQSGTSMWERKQGRDEQGYDEQIRTVAPGATVEGYPYFIETPDGQTFFGQLDSGGLLPRIFTEGTDEFSIYWGDEALAKQDGA</sequence>
<evidence type="ECO:0000313" key="2">
    <source>
        <dbReference type="EMBL" id="PCE23450.1"/>
    </source>
</evidence>
<protein>
    <recommendedName>
        <fullName evidence="4">PAAR motif-containing protein</fullName>
    </recommendedName>
</protein>
<dbReference type="Proteomes" id="UP000218022">
    <property type="component" value="Unassembled WGS sequence"/>
</dbReference>
<dbReference type="Pfam" id="PF05488">
    <property type="entry name" value="PAAR_motif"/>
    <property type="match status" value="1"/>
</dbReference>
<proteinExistence type="predicted"/>
<dbReference type="AlphaFoldDB" id="A0A2A4ESR0"/>
<dbReference type="CDD" id="cd14744">
    <property type="entry name" value="PAAR_CT_2"/>
    <property type="match status" value="1"/>
</dbReference>
<dbReference type="InterPro" id="IPR008727">
    <property type="entry name" value="PAAR_motif"/>
</dbReference>
<name>A0A2A4ESR0_9BURK</name>
<dbReference type="EMBL" id="MTZV01000006">
    <property type="protein sequence ID" value="PCE23450.1"/>
    <property type="molecule type" value="Genomic_DNA"/>
</dbReference>
<gene>
    <name evidence="2" type="ORF">BWP39_27615</name>
</gene>
<feature type="region of interest" description="Disordered" evidence="1">
    <location>
        <begin position="95"/>
        <end position="114"/>
    </location>
</feature>
<comment type="caution">
    <text evidence="2">The sequence shown here is derived from an EMBL/GenBank/DDBJ whole genome shotgun (WGS) entry which is preliminary data.</text>
</comment>